<keyword evidence="1" id="KW-0805">Transcription regulation</keyword>
<keyword evidence="3" id="KW-0804">Transcription</keyword>
<dbReference type="PANTHER" id="PTHR30055:SF238">
    <property type="entry name" value="MYCOFACTOCIN BIOSYNTHESIS TRANSCRIPTIONAL REGULATOR MFTR-RELATED"/>
    <property type="match status" value="1"/>
</dbReference>
<gene>
    <name evidence="6" type="ORF">J2S57_006422</name>
</gene>
<feature type="domain" description="HTH tetR-type" evidence="5">
    <location>
        <begin position="27"/>
        <end position="87"/>
    </location>
</feature>
<sequence>MTTDGPARPGAPAAGEPRLGLRERRKRATRRALADAALQLVAEHGLDHVTVEAIAEVAGVSERTFFNYFASKEDAVVDDSSDSIARVCHQLRTLPAGLSTLEALRAALRAEIQEIEDHPETLTLRMTVLERTPSLFPRMMASSESAIRELTEAVAERVGVAPDHAFPGLFAITGATVFHATVLKWHKAGRPGALGDHLAQAFDLLAAGLPDPEDPSA</sequence>
<dbReference type="InterPro" id="IPR041347">
    <property type="entry name" value="MftR_C"/>
</dbReference>
<dbReference type="Gene3D" id="1.10.10.60">
    <property type="entry name" value="Homeodomain-like"/>
    <property type="match status" value="1"/>
</dbReference>
<accession>A0ABT9PD99</accession>
<dbReference type="Gene3D" id="1.10.357.10">
    <property type="entry name" value="Tetracycline Repressor, domain 2"/>
    <property type="match status" value="1"/>
</dbReference>
<evidence type="ECO:0000313" key="6">
    <source>
        <dbReference type="EMBL" id="MDP9830673.1"/>
    </source>
</evidence>
<dbReference type="EMBL" id="JAUSQZ010000001">
    <property type="protein sequence ID" value="MDP9830673.1"/>
    <property type="molecule type" value="Genomic_DNA"/>
</dbReference>
<dbReference type="InterPro" id="IPR009057">
    <property type="entry name" value="Homeodomain-like_sf"/>
</dbReference>
<protein>
    <submittedName>
        <fullName evidence="6">AcrR family transcriptional regulator</fullName>
    </submittedName>
</protein>
<evidence type="ECO:0000256" key="1">
    <source>
        <dbReference type="ARBA" id="ARBA00023015"/>
    </source>
</evidence>
<comment type="caution">
    <text evidence="6">The sequence shown here is derived from an EMBL/GenBank/DDBJ whole genome shotgun (WGS) entry which is preliminary data.</text>
</comment>
<evidence type="ECO:0000256" key="3">
    <source>
        <dbReference type="ARBA" id="ARBA00023163"/>
    </source>
</evidence>
<name>A0ABT9PD99_9ACTN</name>
<dbReference type="Proteomes" id="UP001235712">
    <property type="component" value="Unassembled WGS sequence"/>
</dbReference>
<dbReference type="PROSITE" id="PS01081">
    <property type="entry name" value="HTH_TETR_1"/>
    <property type="match status" value="1"/>
</dbReference>
<dbReference type="PANTHER" id="PTHR30055">
    <property type="entry name" value="HTH-TYPE TRANSCRIPTIONAL REGULATOR RUTR"/>
    <property type="match status" value="1"/>
</dbReference>
<dbReference type="Pfam" id="PF00440">
    <property type="entry name" value="TetR_N"/>
    <property type="match status" value="1"/>
</dbReference>
<dbReference type="PRINTS" id="PR00455">
    <property type="entry name" value="HTHTETR"/>
</dbReference>
<feature type="DNA-binding region" description="H-T-H motif" evidence="4">
    <location>
        <begin position="50"/>
        <end position="69"/>
    </location>
</feature>
<dbReference type="InterPro" id="IPR001647">
    <property type="entry name" value="HTH_TetR"/>
</dbReference>
<dbReference type="SUPFAM" id="SSF46689">
    <property type="entry name" value="Homeodomain-like"/>
    <property type="match status" value="1"/>
</dbReference>
<dbReference type="InterPro" id="IPR050109">
    <property type="entry name" value="HTH-type_TetR-like_transc_reg"/>
</dbReference>
<dbReference type="PROSITE" id="PS50977">
    <property type="entry name" value="HTH_TETR_2"/>
    <property type="match status" value="1"/>
</dbReference>
<dbReference type="RefSeq" id="WP_307249737.1">
    <property type="nucleotide sequence ID" value="NZ_JAUSQZ010000001.1"/>
</dbReference>
<keyword evidence="2 4" id="KW-0238">DNA-binding</keyword>
<dbReference type="InterPro" id="IPR023772">
    <property type="entry name" value="DNA-bd_HTH_TetR-type_CS"/>
</dbReference>
<proteinExistence type="predicted"/>
<keyword evidence="7" id="KW-1185">Reference proteome</keyword>
<reference evidence="6 7" key="1">
    <citation type="submission" date="2023-07" db="EMBL/GenBank/DDBJ databases">
        <title>Sequencing the genomes of 1000 actinobacteria strains.</title>
        <authorList>
            <person name="Klenk H.-P."/>
        </authorList>
    </citation>
    <scope>NUCLEOTIDE SEQUENCE [LARGE SCALE GENOMIC DNA]</scope>
    <source>
        <strain evidence="6 7">DSM 44388</strain>
    </source>
</reference>
<dbReference type="Pfam" id="PF17754">
    <property type="entry name" value="TetR_C_14"/>
    <property type="match status" value="1"/>
</dbReference>
<evidence type="ECO:0000256" key="2">
    <source>
        <dbReference type="ARBA" id="ARBA00023125"/>
    </source>
</evidence>
<evidence type="ECO:0000313" key="7">
    <source>
        <dbReference type="Proteomes" id="UP001235712"/>
    </source>
</evidence>
<evidence type="ECO:0000256" key="4">
    <source>
        <dbReference type="PROSITE-ProRule" id="PRU00335"/>
    </source>
</evidence>
<evidence type="ECO:0000259" key="5">
    <source>
        <dbReference type="PROSITE" id="PS50977"/>
    </source>
</evidence>
<organism evidence="6 7">
    <name type="scientific">Kineosporia succinea</name>
    <dbReference type="NCBI Taxonomy" id="84632"/>
    <lineage>
        <taxon>Bacteria</taxon>
        <taxon>Bacillati</taxon>
        <taxon>Actinomycetota</taxon>
        <taxon>Actinomycetes</taxon>
        <taxon>Kineosporiales</taxon>
        <taxon>Kineosporiaceae</taxon>
        <taxon>Kineosporia</taxon>
    </lineage>
</organism>